<dbReference type="PROSITE" id="PS50075">
    <property type="entry name" value="CARRIER"/>
    <property type="match status" value="1"/>
</dbReference>
<dbReference type="EMBL" id="JAKKZF010000542">
    <property type="protein sequence ID" value="MCG0069995.1"/>
    <property type="molecule type" value="Genomic_DNA"/>
</dbReference>
<comment type="cofactor">
    <cofactor evidence="1">
        <name>pantetheine 4'-phosphate</name>
        <dbReference type="ChEBI" id="CHEBI:47942"/>
    </cofactor>
</comment>
<feature type="domain" description="Carrier" evidence="2">
    <location>
        <begin position="1"/>
        <end position="38"/>
    </location>
</feature>
<reference evidence="3 4" key="1">
    <citation type="submission" date="2022-01" db="EMBL/GenBank/DDBJ databases">
        <title>Draft Genome Sequences of Seven Type Strains of the Genus Streptomyces.</title>
        <authorList>
            <person name="Aziz S."/>
            <person name="Coretto E."/>
            <person name="Chronakova A."/>
            <person name="Sproer C."/>
            <person name="Huber K."/>
            <person name="Nouioui I."/>
            <person name="Gross H."/>
        </authorList>
    </citation>
    <scope>NUCLEOTIDE SEQUENCE [LARGE SCALE GENOMIC DNA]</scope>
    <source>
        <strain evidence="3 4">DSM 41685</strain>
    </source>
</reference>
<dbReference type="InterPro" id="IPR009081">
    <property type="entry name" value="PP-bd_ACP"/>
</dbReference>
<evidence type="ECO:0000259" key="2">
    <source>
        <dbReference type="PROSITE" id="PS50075"/>
    </source>
</evidence>
<accession>A0ABS9JWR5</accession>
<dbReference type="Pfam" id="PF00668">
    <property type="entry name" value="Condensation"/>
    <property type="match status" value="1"/>
</dbReference>
<dbReference type="PANTHER" id="PTHR45527">
    <property type="entry name" value="NONRIBOSOMAL PEPTIDE SYNTHETASE"/>
    <property type="match status" value="1"/>
</dbReference>
<dbReference type="Gene3D" id="3.30.559.10">
    <property type="entry name" value="Chloramphenicol acetyltransferase-like domain"/>
    <property type="match status" value="1"/>
</dbReference>
<dbReference type="Proteomes" id="UP001299012">
    <property type="component" value="Unassembled WGS sequence"/>
</dbReference>
<evidence type="ECO:0000256" key="1">
    <source>
        <dbReference type="ARBA" id="ARBA00001957"/>
    </source>
</evidence>
<protein>
    <submittedName>
        <fullName evidence="3">Condensation domain-containing protein</fullName>
    </submittedName>
</protein>
<evidence type="ECO:0000313" key="4">
    <source>
        <dbReference type="Proteomes" id="UP001299012"/>
    </source>
</evidence>
<sequence length="195" mass="21327">AVRLLSRIRTTLGTELTVRDLFEAPTVAGLAARLGEGGGARAALVPMARSERLPLSFAQQRLWFLHRLEGPSATYNVPLALRLKGELDLTALRAAFHDLVERHESLRTVFPEADGTPYQHVRNGDAARPVLEVVETDSAGYGEALARAIRHPFDLVSELPVRATVLRLSADEHVLLLLAHHIASDGWSTDPLAHD</sequence>
<comment type="caution">
    <text evidence="3">The sequence shown here is derived from an EMBL/GenBank/DDBJ whole genome shotgun (WGS) entry which is preliminary data.</text>
</comment>
<gene>
    <name evidence="3" type="ORF">L0F81_43300</name>
</gene>
<dbReference type="Gene3D" id="1.10.1200.10">
    <property type="entry name" value="ACP-like"/>
    <property type="match status" value="1"/>
</dbReference>
<feature type="non-terminal residue" evidence="3">
    <location>
        <position position="1"/>
    </location>
</feature>
<organism evidence="3 4">
    <name type="scientific">Streptomyces tricolor</name>
    <dbReference type="NCBI Taxonomy" id="68277"/>
    <lineage>
        <taxon>Bacteria</taxon>
        <taxon>Bacillati</taxon>
        <taxon>Actinomycetota</taxon>
        <taxon>Actinomycetes</taxon>
        <taxon>Kitasatosporales</taxon>
        <taxon>Streptomycetaceae</taxon>
        <taxon>Streptomyces</taxon>
        <taxon>Streptomyces violaceoruber group</taxon>
    </lineage>
</organism>
<dbReference type="Pfam" id="PF00550">
    <property type="entry name" value="PP-binding"/>
    <property type="match status" value="1"/>
</dbReference>
<evidence type="ECO:0000313" key="3">
    <source>
        <dbReference type="EMBL" id="MCG0069995.1"/>
    </source>
</evidence>
<dbReference type="PANTHER" id="PTHR45527:SF1">
    <property type="entry name" value="FATTY ACID SYNTHASE"/>
    <property type="match status" value="1"/>
</dbReference>
<dbReference type="RefSeq" id="WP_237483076.1">
    <property type="nucleotide sequence ID" value="NZ_JAKKZF010000542.1"/>
</dbReference>
<dbReference type="SUPFAM" id="SSF52777">
    <property type="entry name" value="CoA-dependent acyltransferases"/>
    <property type="match status" value="1"/>
</dbReference>
<name>A0ABS9JWR5_9ACTN</name>
<dbReference type="InterPro" id="IPR023213">
    <property type="entry name" value="CAT-like_dom_sf"/>
</dbReference>
<keyword evidence="4" id="KW-1185">Reference proteome</keyword>
<dbReference type="InterPro" id="IPR036736">
    <property type="entry name" value="ACP-like_sf"/>
</dbReference>
<dbReference type="SUPFAM" id="SSF47336">
    <property type="entry name" value="ACP-like"/>
    <property type="match status" value="1"/>
</dbReference>
<feature type="non-terminal residue" evidence="3">
    <location>
        <position position="195"/>
    </location>
</feature>
<proteinExistence type="predicted"/>
<dbReference type="InterPro" id="IPR001242">
    <property type="entry name" value="Condensation_dom"/>
</dbReference>